<gene>
    <name evidence="19" type="ORF">SS50377_12114</name>
    <name evidence="20" type="ORF">SS50377_26415</name>
</gene>
<keyword evidence="4" id="KW-0493">Microtubule</keyword>
<keyword evidence="7" id="KW-0067">ATP-binding</keyword>
<dbReference type="FunFam" id="1.20.58.1120:FF:000001">
    <property type="entry name" value="dynein heavy chain 2, axonemal"/>
    <property type="match status" value="1"/>
</dbReference>
<dbReference type="GO" id="GO:0051959">
    <property type="term" value="F:dynein light intermediate chain binding"/>
    <property type="evidence" value="ECO:0007669"/>
    <property type="project" value="InterPro"/>
</dbReference>
<keyword evidence="10" id="KW-0969">Cilium</keyword>
<dbReference type="Pfam" id="PF08385">
    <property type="entry name" value="DHC_N1"/>
    <property type="match status" value="2"/>
</dbReference>
<dbReference type="InterPro" id="IPR043157">
    <property type="entry name" value="Dynein_AAA1S"/>
</dbReference>
<dbReference type="Pfam" id="PF08393">
    <property type="entry name" value="DHC_N2"/>
    <property type="match status" value="1"/>
</dbReference>
<evidence type="ECO:0000313" key="19">
    <source>
        <dbReference type="EMBL" id="EST47718.1"/>
    </source>
</evidence>
<dbReference type="InterPro" id="IPR013602">
    <property type="entry name" value="Dynein_heavy_linker"/>
</dbReference>
<dbReference type="GO" id="GO:0007018">
    <property type="term" value="P:microtubule-based movement"/>
    <property type="evidence" value="ECO:0007669"/>
    <property type="project" value="InterPro"/>
</dbReference>
<dbReference type="GO" id="GO:0045505">
    <property type="term" value="F:dynein intermediate chain binding"/>
    <property type="evidence" value="ECO:0007669"/>
    <property type="project" value="InterPro"/>
</dbReference>
<dbReference type="Gene3D" id="3.20.180.20">
    <property type="entry name" value="Dynein heavy chain, N-terminal domain 2"/>
    <property type="match status" value="1"/>
</dbReference>
<dbReference type="GO" id="GO:0005524">
    <property type="term" value="F:ATP binding"/>
    <property type="evidence" value="ECO:0007669"/>
    <property type="project" value="UniProtKB-KW"/>
</dbReference>
<evidence type="ECO:0000313" key="21">
    <source>
        <dbReference type="Proteomes" id="UP000018208"/>
    </source>
</evidence>
<dbReference type="FunFam" id="1.10.287.2620:FF:000002">
    <property type="entry name" value="Dynein heavy chain 2, axonemal"/>
    <property type="match status" value="1"/>
</dbReference>
<reference evidence="19 20" key="1">
    <citation type="journal article" date="2014" name="PLoS Genet.">
        <title>The Genome of Spironucleus salmonicida Highlights a Fish Pathogen Adapted to Fluctuating Environments.</title>
        <authorList>
            <person name="Xu F."/>
            <person name="Jerlstrom-Hultqvist J."/>
            <person name="Einarsson E."/>
            <person name="Astvaldsson A."/>
            <person name="Svard S.G."/>
            <person name="Andersson J.O."/>
        </authorList>
    </citation>
    <scope>NUCLEOTIDE SEQUENCE</scope>
    <source>
        <strain evidence="20">ATCC 50377</strain>
    </source>
</reference>
<feature type="domain" description="Dynein heavy chain tail" evidence="16">
    <location>
        <begin position="205"/>
        <end position="410"/>
    </location>
</feature>
<evidence type="ECO:0000256" key="1">
    <source>
        <dbReference type="ARBA" id="ARBA00004430"/>
    </source>
</evidence>
<dbReference type="Gene3D" id="1.20.140.100">
    <property type="entry name" value="Dynein heavy chain, N-terminal domain 2"/>
    <property type="match status" value="1"/>
</dbReference>
<dbReference type="Gene3D" id="1.20.58.1120">
    <property type="match status" value="1"/>
</dbReference>
<evidence type="ECO:0000256" key="2">
    <source>
        <dbReference type="ARBA" id="ARBA00008887"/>
    </source>
</evidence>
<feature type="compositionally biased region" description="Basic and acidic residues" evidence="15">
    <location>
        <begin position="463"/>
        <end position="476"/>
    </location>
</feature>
<reference evidence="20" key="2">
    <citation type="submission" date="2020-12" db="EMBL/GenBank/DDBJ databases">
        <title>New Spironucleus salmonicida genome in near-complete chromosomes.</title>
        <authorList>
            <person name="Xu F."/>
            <person name="Kurt Z."/>
            <person name="Jimenez-Gonzalez A."/>
            <person name="Astvaldsson A."/>
            <person name="Andersson J.O."/>
            <person name="Svard S.G."/>
        </authorList>
    </citation>
    <scope>NUCLEOTIDE SEQUENCE</scope>
    <source>
        <strain evidence="20">ATCC 50377</strain>
    </source>
</reference>
<feature type="compositionally biased region" description="Basic and acidic residues" evidence="15">
    <location>
        <begin position="1218"/>
        <end position="1227"/>
    </location>
</feature>
<evidence type="ECO:0000259" key="17">
    <source>
        <dbReference type="Pfam" id="PF08393"/>
    </source>
</evidence>
<dbReference type="VEuPathDB" id="GiardiaDB:SS50377_26415"/>
<dbReference type="Pfam" id="PF12774">
    <property type="entry name" value="AAA_6"/>
    <property type="match status" value="1"/>
</dbReference>
<dbReference type="SUPFAM" id="SSF52540">
    <property type="entry name" value="P-loop containing nucleoside triphosphate hydrolases"/>
    <property type="match status" value="1"/>
</dbReference>
<evidence type="ECO:0000256" key="9">
    <source>
        <dbReference type="ARBA" id="ARBA00023054"/>
    </source>
</evidence>
<feature type="domain" description="Dynein heavy chain linker" evidence="17">
    <location>
        <begin position="1494"/>
        <end position="1916"/>
    </location>
</feature>
<keyword evidence="9 14" id="KW-0175">Coiled coil</keyword>
<proteinExistence type="inferred from homology"/>
<dbReference type="EMBL" id="AUWU02000006">
    <property type="protein sequence ID" value="KAH0572206.1"/>
    <property type="molecule type" value="Genomic_DNA"/>
</dbReference>
<keyword evidence="12" id="KW-0206">Cytoskeleton</keyword>
<evidence type="ECO:0000256" key="6">
    <source>
        <dbReference type="ARBA" id="ARBA00022741"/>
    </source>
</evidence>
<dbReference type="Proteomes" id="UP000018208">
    <property type="component" value="Unassembled WGS sequence"/>
</dbReference>
<dbReference type="Gene3D" id="1.10.8.710">
    <property type="match status" value="1"/>
</dbReference>
<feature type="domain" description="Dynein heavy chain hydrolytic ATP-binding dynein motor region" evidence="18">
    <location>
        <begin position="2053"/>
        <end position="2288"/>
    </location>
</feature>
<dbReference type="Gene3D" id="3.40.50.300">
    <property type="entry name" value="P-loop containing nucleotide triphosphate hydrolases"/>
    <property type="match status" value="1"/>
</dbReference>
<evidence type="ECO:0000256" key="11">
    <source>
        <dbReference type="ARBA" id="ARBA00023175"/>
    </source>
</evidence>
<comment type="similarity">
    <text evidence="2">Belongs to the dynein heavy chain family.</text>
</comment>
<feature type="coiled-coil region" evidence="14">
    <location>
        <begin position="1792"/>
        <end position="1819"/>
    </location>
</feature>
<dbReference type="Gene3D" id="1.10.287.2620">
    <property type="match status" value="1"/>
</dbReference>
<evidence type="ECO:0000256" key="8">
    <source>
        <dbReference type="ARBA" id="ARBA00023017"/>
    </source>
</evidence>
<dbReference type="InterPro" id="IPR026983">
    <property type="entry name" value="DHC"/>
</dbReference>
<keyword evidence="21" id="KW-1185">Reference proteome</keyword>
<evidence type="ECO:0000259" key="16">
    <source>
        <dbReference type="Pfam" id="PF08385"/>
    </source>
</evidence>
<dbReference type="FunFam" id="1.20.140.100:FF:000001">
    <property type="entry name" value="dynein heavy chain 17, axonemal"/>
    <property type="match status" value="1"/>
</dbReference>
<evidence type="ECO:0000256" key="13">
    <source>
        <dbReference type="ARBA" id="ARBA00023273"/>
    </source>
</evidence>
<dbReference type="GO" id="GO:0005858">
    <property type="term" value="C:axonemal dynein complex"/>
    <property type="evidence" value="ECO:0007669"/>
    <property type="project" value="TreeGrafter"/>
</dbReference>
<evidence type="ECO:0000256" key="4">
    <source>
        <dbReference type="ARBA" id="ARBA00022701"/>
    </source>
</evidence>
<feature type="domain" description="Dynein heavy chain tail" evidence="16">
    <location>
        <begin position="508"/>
        <end position="882"/>
    </location>
</feature>
<sequence length="2296" mass="265448">MEDQFDDPRANWMRPRVASSLKIKEDKFIKSASENDHTAVLMNFFESEEVHTVFVYENKQGDLIIADRAPEVFRRKAIYFTKAAGVARLEKDKPIKDSLFYGDYTPNVVQMLRTKLDYMYLPLLKAEQFTKDWPDMLYQDVVKQSDKFSQVIYTTEGKIQGKCLLPIPSEAASIYSKICVIAQESESATLSIISQLDKQSRDSAHDVEAVVLDWIKQIRVVINTQPEDIIKGSHPLPMEEIDFWVHKTDNLNSIIDQLNTEKAKVVIEVLKSIDSTYYPALIKTIEEVHQTLAECNSNTQFLTPLRPLFQQLLDEADIAEASNILQAIFKALYIIWFHAPFYNSSTRYIFLIRSLCNLIIKQMRTILEGENILKNEPSDSLILVENVSRLADDFIILYKKYAEKVVEDCREMGDQSQEDSNERQRISQALIQLQHEYIEKQSKNKKKQLEKIEADQAADAAAVEEKAEPEETKEAPVEEAEPQEEEKVSINAYRRYKFNKGCWPTLSLVFKRFEAFVERIKDIHRVITINACMQRLEKLEVGGVQGDSLSKQIQQIFALYNAKTAIFLESTYDPTDLQIDMFEEDHAKFIKHYTSWEKRLVAVLETGIDSSITLEQAITVVESFSGILPEAVLKNVVQAKFGHFNNMFLALLQKIFDEFTTNKDDPPLEKNQPPLSGAVMWSRVLLNKTRVPYKKLDALNIAYLERAESIVKDDRFEISRQKFLEIVQKLKEYEIEQHQRWLSGIDMVCTEKLAEKLIIRVQPNLIEFQNDVYITPEGITRNDELDLIKLIKTNFSIELTDLMEETKIFKILDMEVSEDALEVFAKADAYRQTKIQLDVIQNQYNFVQKQLVFVERPLFYPQLQYIESMLVDGIDKLTWKDSTADINIFLDKLNLPLNVLFMQVSTLKDNINSIQQLLVAWSKIVLVDKPAKAPVSLDKTPDTIQTKLNQIKDTQSQKITEAVENSKQAVFFTPTEEKPSSEEETKVMELIGFNSEQLVQYWDLYLLWLAEYIQCGLLDIVVTNVKYLQKYMDESETIEHNELDNLSAIINESSYPFIEINMLIRHPDLFFEPQVQSNATKLTLEQTLSQWIDSFCNVAKCVPNPTQSCTDDKLKSSNDFRDFHFNIMRNPKFIAAKDKLKNRVIKRAHMAADQEQNYEKYKPVYQTDRKAYLQRFLKDGPNVPLSGEYDTEAMADKTQHIVRTIVKQNSQTQEDNGEEGKEGEQNQKTDNGPTVQTIEMELKYYRIPDIYDFNDAIEKYRNIREEVSQNVPLTVRIGWLQINVRSAKTSLLQLVDSFKDLFTNHLIASTNSRLQNLSAFCNNAKAKLQSEIVAGQSLEDALIIQKDIKDNTLMYDTMFEPIKELMQMLQRHNIQFAPEVSSLVESLPKEWEKVKQISYNKREELAPLVQEETQKTFESVKVFQNKVWDFKEHFKSKGPFLRDVGIDRAYEMLDTCLVELGELRDQALFLTEKQKLFDSSFANDKEMEEINLIANLQKELVSLKLIWDITDMVESQLGSWNNTLFKDVDVEYMEENMKKFVKEIRSVDRMSRGNDAYVKLDNLVKNFLKTLPLIQKLRSHAMRGRHWEQLKELTKVSFTIDDKFQLSDLIKLNLHEHSDAVEEIVSKAEKELSMEKQLTALNQVWKDLNFNFIHHGDVNLIILTQPMLEEDAEQIKSGKELLYNIQVPEEVADQLEQDQLAVQNMVSNKYVKFFYDEVMDWQKKLAQVDSVIQVWSEVQRTWSYLYPIFIGSQDIREQLPEDSKRFEQMNESWIVAMNSAVWISNCIESAQQAGLQENLEQMQEKLQKCEKALADYLDTKRRLFPRFYFVSSVDLLDILSKGQQPKQVERHLSKIFDNMHALKWTTDDALCKEATAMVSGENEIVQLHANCLCDGPVESWLNKLVVYMMDTLRSSLLSSLQQFQDMDREKWLDVYPAQICLVALQNFWTSDTGAAFERLEEGNEQALKEYNKKQNDALLNFITMTQGDLDKNMRTKIATICTIEVHSKDIVAALIRDKVEVISAFAWQSQLKFRWDEQQQDCYVNICDAEFLYTYEYLGCTARLVVTALTDRCYITLTQSLHLILGGAPAGPAGTGKTETTKDLGRALGRMVYVFNCSPEMDYRSLGNIFYGLSLSGSWGCFDEFNRIEVEVLSVVAMQVKTVLDAIRADKQYFTLGDEEERPGMPKAKLNKQVGYFITMNPGYAGRAELPDNLKALFRGVAMVVPDFCQITEIMLISNGFMAARELAKKFITLYNLNKELLSKQDHYDWGLRAIIAICRTAGMLRRTMIAPIKKK</sequence>
<dbReference type="PANTHER" id="PTHR46532">
    <property type="entry name" value="MALE FERTILITY FACTOR KL5"/>
    <property type="match status" value="1"/>
</dbReference>
<dbReference type="OrthoDB" id="10249909at2759"/>
<dbReference type="PANTHER" id="PTHR46532:SF11">
    <property type="entry name" value="DYNEIN AXONEMAL HEAVY CHAIN 12"/>
    <property type="match status" value="1"/>
</dbReference>
<organism evidence="19">
    <name type="scientific">Spironucleus salmonicida</name>
    <dbReference type="NCBI Taxonomy" id="348837"/>
    <lineage>
        <taxon>Eukaryota</taxon>
        <taxon>Metamonada</taxon>
        <taxon>Diplomonadida</taxon>
        <taxon>Hexamitidae</taxon>
        <taxon>Hexamitinae</taxon>
        <taxon>Spironucleus</taxon>
    </lineage>
</organism>
<dbReference type="FunFam" id="3.40.50.300:FF:000063">
    <property type="entry name" value="dynein heavy chain 6, axonemal"/>
    <property type="match status" value="1"/>
</dbReference>
<keyword evidence="3" id="KW-0963">Cytoplasm</keyword>
<feature type="region of interest" description="Disordered" evidence="15">
    <location>
        <begin position="1208"/>
        <end position="1234"/>
    </location>
</feature>
<keyword evidence="13" id="KW-0966">Cell projection</keyword>
<evidence type="ECO:0000313" key="20">
    <source>
        <dbReference type="EMBL" id="KAH0572206.1"/>
    </source>
</evidence>
<evidence type="ECO:0000256" key="7">
    <source>
        <dbReference type="ARBA" id="ARBA00022840"/>
    </source>
</evidence>
<evidence type="ECO:0000256" key="15">
    <source>
        <dbReference type="SAM" id="MobiDB-lite"/>
    </source>
</evidence>
<accession>V6LU11</accession>
<dbReference type="InterPro" id="IPR042222">
    <property type="entry name" value="Dynein_2_N"/>
</dbReference>
<dbReference type="InterPro" id="IPR027417">
    <property type="entry name" value="P-loop_NTPase"/>
</dbReference>
<evidence type="ECO:0000259" key="18">
    <source>
        <dbReference type="Pfam" id="PF12774"/>
    </source>
</evidence>
<feature type="region of interest" description="Disordered" evidence="15">
    <location>
        <begin position="458"/>
        <end position="486"/>
    </location>
</feature>
<dbReference type="EMBL" id="KI546035">
    <property type="protein sequence ID" value="EST47718.1"/>
    <property type="molecule type" value="Genomic_DNA"/>
</dbReference>
<keyword evidence="6" id="KW-0547">Nucleotide-binding</keyword>
<evidence type="ECO:0000256" key="14">
    <source>
        <dbReference type="SAM" id="Coils"/>
    </source>
</evidence>
<dbReference type="InterPro" id="IPR035699">
    <property type="entry name" value="AAA_6"/>
</dbReference>
<dbReference type="InterPro" id="IPR042228">
    <property type="entry name" value="Dynein_linker_3"/>
</dbReference>
<evidence type="ECO:0000256" key="10">
    <source>
        <dbReference type="ARBA" id="ARBA00023069"/>
    </source>
</evidence>
<dbReference type="InterPro" id="IPR013594">
    <property type="entry name" value="Dynein_heavy_tail"/>
</dbReference>
<evidence type="ECO:0000256" key="5">
    <source>
        <dbReference type="ARBA" id="ARBA00022737"/>
    </source>
</evidence>
<protein>
    <submittedName>
        <fullName evidence="19">Dynein heavy chain</fullName>
    </submittedName>
</protein>
<dbReference type="GO" id="GO:0005874">
    <property type="term" value="C:microtubule"/>
    <property type="evidence" value="ECO:0007669"/>
    <property type="project" value="UniProtKB-KW"/>
</dbReference>
<keyword evidence="11" id="KW-0505">Motor protein</keyword>
<keyword evidence="8" id="KW-0243">Dynein</keyword>
<name>V6LU11_9EUKA</name>
<dbReference type="FunFam" id="3.20.180.20:FF:000001">
    <property type="entry name" value="Dynein axonemal heavy chain 5"/>
    <property type="match status" value="1"/>
</dbReference>
<keyword evidence="5" id="KW-0677">Repeat</keyword>
<evidence type="ECO:0000256" key="3">
    <source>
        <dbReference type="ARBA" id="ARBA00022490"/>
    </source>
</evidence>
<comment type="subcellular location">
    <subcellularLocation>
        <location evidence="1">Cytoplasm</location>
        <location evidence="1">Cytoskeleton</location>
        <location evidence="1">Cilium axoneme</location>
    </subcellularLocation>
</comment>
<evidence type="ECO:0000256" key="12">
    <source>
        <dbReference type="ARBA" id="ARBA00023212"/>
    </source>
</evidence>